<dbReference type="AlphaFoldDB" id="A0A2T9ZBI6"/>
<keyword evidence="2" id="KW-1185">Reference proteome</keyword>
<organism evidence="1 2">
    <name type="scientific">Smittium megazygosporum</name>
    <dbReference type="NCBI Taxonomy" id="133381"/>
    <lineage>
        <taxon>Eukaryota</taxon>
        <taxon>Fungi</taxon>
        <taxon>Fungi incertae sedis</taxon>
        <taxon>Zoopagomycota</taxon>
        <taxon>Kickxellomycotina</taxon>
        <taxon>Harpellomycetes</taxon>
        <taxon>Harpellales</taxon>
        <taxon>Legeriomycetaceae</taxon>
        <taxon>Smittium</taxon>
    </lineage>
</organism>
<evidence type="ECO:0000313" key="1">
    <source>
        <dbReference type="EMBL" id="PVV01920.1"/>
    </source>
</evidence>
<reference evidence="1 2" key="1">
    <citation type="journal article" date="2018" name="MBio">
        <title>Comparative Genomics Reveals the Core Gene Toolbox for the Fungus-Insect Symbiosis.</title>
        <authorList>
            <person name="Wang Y."/>
            <person name="Stata M."/>
            <person name="Wang W."/>
            <person name="Stajich J.E."/>
            <person name="White M.M."/>
            <person name="Moncalvo J.M."/>
        </authorList>
    </citation>
    <scope>NUCLEOTIDE SEQUENCE [LARGE SCALE GENOMIC DNA]</scope>
    <source>
        <strain evidence="1 2">SC-DP-2</strain>
    </source>
</reference>
<accession>A0A2T9ZBI6</accession>
<name>A0A2T9ZBI6_9FUNG</name>
<feature type="non-terminal residue" evidence="1">
    <location>
        <position position="1"/>
    </location>
</feature>
<comment type="caution">
    <text evidence="1">The sequence shown here is derived from an EMBL/GenBank/DDBJ whole genome shotgun (WGS) entry which is preliminary data.</text>
</comment>
<evidence type="ECO:0000313" key="2">
    <source>
        <dbReference type="Proteomes" id="UP000245609"/>
    </source>
</evidence>
<evidence type="ECO:0008006" key="3">
    <source>
        <dbReference type="Google" id="ProtNLM"/>
    </source>
</evidence>
<dbReference type="InterPro" id="IPR016197">
    <property type="entry name" value="Chromo-like_dom_sf"/>
</dbReference>
<gene>
    <name evidence="1" type="ORF">BB560_003644</name>
</gene>
<dbReference type="Gene3D" id="2.40.50.40">
    <property type="match status" value="1"/>
</dbReference>
<proteinExistence type="predicted"/>
<protein>
    <recommendedName>
        <fullName evidence="3">Chromo domain-containing protein</fullName>
    </recommendedName>
</protein>
<dbReference type="SUPFAM" id="SSF54160">
    <property type="entry name" value="Chromo domain-like"/>
    <property type="match status" value="1"/>
</dbReference>
<dbReference type="Proteomes" id="UP000245609">
    <property type="component" value="Unassembled WGS sequence"/>
</dbReference>
<dbReference type="EMBL" id="MBFS01000701">
    <property type="protein sequence ID" value="PVV01920.1"/>
    <property type="molecule type" value="Genomic_DNA"/>
</dbReference>
<sequence>ENKNQKADCPSRRFVFKSKEKQEIPIFEKNHFINSVTVPVNNIEKRIRDNSKNDKEIESIKGYPESERLWEPEESVFAEKKIKEFEKTKVD</sequence>